<keyword evidence="1" id="KW-1133">Transmembrane helix</keyword>
<dbReference type="RefSeq" id="WP_126406429.1">
    <property type="nucleotide sequence ID" value="NZ_RXNT01000002.1"/>
</dbReference>
<dbReference type="AlphaFoldDB" id="A0A3S0IMI4"/>
<feature type="transmembrane region" description="Helical" evidence="1">
    <location>
        <begin position="78"/>
        <end position="94"/>
    </location>
</feature>
<feature type="transmembrane region" description="Helical" evidence="1">
    <location>
        <begin position="7"/>
        <end position="26"/>
    </location>
</feature>
<evidence type="ECO:0000256" key="1">
    <source>
        <dbReference type="SAM" id="Phobius"/>
    </source>
</evidence>
<accession>A0A3S0IMI4</accession>
<feature type="transmembrane region" description="Helical" evidence="1">
    <location>
        <begin position="106"/>
        <end position="126"/>
    </location>
</feature>
<comment type="caution">
    <text evidence="2">The sequence shown here is derived from an EMBL/GenBank/DDBJ whole genome shotgun (WGS) entry which is preliminary data.</text>
</comment>
<name>A0A3S0IMI4_9BACI</name>
<keyword evidence="1" id="KW-0472">Membrane</keyword>
<dbReference type="EMBL" id="RXNT01000002">
    <property type="protein sequence ID" value="RTR35757.1"/>
    <property type="molecule type" value="Genomic_DNA"/>
</dbReference>
<keyword evidence="3" id="KW-1185">Reference proteome</keyword>
<protein>
    <submittedName>
        <fullName evidence="2">Uncharacterized protein</fullName>
    </submittedName>
</protein>
<organism evidence="2 3">
    <name type="scientific">Bacillus yapensis</name>
    <dbReference type="NCBI Taxonomy" id="2492960"/>
    <lineage>
        <taxon>Bacteria</taxon>
        <taxon>Bacillati</taxon>
        <taxon>Bacillota</taxon>
        <taxon>Bacilli</taxon>
        <taxon>Bacillales</taxon>
        <taxon>Bacillaceae</taxon>
        <taxon>Bacillus</taxon>
    </lineage>
</organism>
<sequence length="134" mass="15390">MSKREKVKVYGSRFCYLYLITILVLYGVGPNSLFPFEISGRVLAVSLIVSFFISLILGRNQPKVKDKSQQISSKIFESLLVIYTVGALFIFSYYGGSEFSIDEQPLIYVVSIFYLTLISIKLFILYRKNNNEKE</sequence>
<reference evidence="2 3" key="1">
    <citation type="submission" date="2018-12" db="EMBL/GenBank/DDBJ databases">
        <title>Bacillus yapensis draft genome sequence.</title>
        <authorList>
            <person name="Yu L."/>
            <person name="Xu X."/>
            <person name="Tang X."/>
        </authorList>
    </citation>
    <scope>NUCLEOTIDE SEQUENCE [LARGE SCALE GENOMIC DNA]</scope>
    <source>
        <strain evidence="2 3">XXST-01</strain>
    </source>
</reference>
<proteinExistence type="predicted"/>
<feature type="transmembrane region" description="Helical" evidence="1">
    <location>
        <begin position="38"/>
        <end position="57"/>
    </location>
</feature>
<evidence type="ECO:0000313" key="3">
    <source>
        <dbReference type="Proteomes" id="UP000271374"/>
    </source>
</evidence>
<keyword evidence="1" id="KW-0812">Transmembrane</keyword>
<gene>
    <name evidence="2" type="ORF">EKG37_03755</name>
</gene>
<evidence type="ECO:0000313" key="2">
    <source>
        <dbReference type="EMBL" id="RTR35757.1"/>
    </source>
</evidence>
<dbReference type="Proteomes" id="UP000271374">
    <property type="component" value="Unassembled WGS sequence"/>
</dbReference>